<dbReference type="GO" id="GO:0004519">
    <property type="term" value="F:endonuclease activity"/>
    <property type="evidence" value="ECO:0007669"/>
    <property type="project" value="UniProtKB-KW"/>
</dbReference>
<evidence type="ECO:0000259" key="7">
    <source>
        <dbReference type="Pfam" id="PF17917"/>
    </source>
</evidence>
<evidence type="ECO:0000313" key="8">
    <source>
        <dbReference type="EMBL" id="KAA3477711.1"/>
    </source>
</evidence>
<proteinExistence type="predicted"/>
<name>A0A5B6W7N2_9ROSI</name>
<keyword evidence="5" id="KW-0378">Hydrolase</keyword>
<dbReference type="Proteomes" id="UP000325315">
    <property type="component" value="Unassembled WGS sequence"/>
</dbReference>
<keyword evidence="2" id="KW-0548">Nucleotidyltransferase</keyword>
<dbReference type="OrthoDB" id="1933708at2759"/>
<evidence type="ECO:0000256" key="1">
    <source>
        <dbReference type="ARBA" id="ARBA00022679"/>
    </source>
</evidence>
<keyword evidence="3" id="KW-0540">Nuclease</keyword>
<comment type="caution">
    <text evidence="8">The sequence shown here is derived from an EMBL/GenBank/DDBJ whole genome shotgun (WGS) entry which is preliminary data.</text>
</comment>
<evidence type="ECO:0000256" key="4">
    <source>
        <dbReference type="ARBA" id="ARBA00022759"/>
    </source>
</evidence>
<keyword evidence="1" id="KW-0808">Transferase</keyword>
<dbReference type="EMBL" id="SMMG02000004">
    <property type="protein sequence ID" value="KAA3477711.1"/>
    <property type="molecule type" value="Genomic_DNA"/>
</dbReference>
<sequence>MYALIRAFETWRHYLWSKEFAIYTDHESENKLCVPQGSIRELFVKEAYGEGLMGHFGLDKTLDVL</sequence>
<keyword evidence="6" id="KW-0695">RNA-directed DNA polymerase</keyword>
<accession>A0A5B6W7N2</accession>
<reference evidence="9" key="1">
    <citation type="journal article" date="2019" name="Plant Biotechnol. J.">
        <title>Genome sequencing of the Australian wild diploid species Gossypium australe highlights disease resistance and delayed gland morphogenesis.</title>
        <authorList>
            <person name="Cai Y."/>
            <person name="Cai X."/>
            <person name="Wang Q."/>
            <person name="Wang P."/>
            <person name="Zhang Y."/>
            <person name="Cai C."/>
            <person name="Xu Y."/>
            <person name="Wang K."/>
            <person name="Zhou Z."/>
            <person name="Wang C."/>
            <person name="Geng S."/>
            <person name="Li B."/>
            <person name="Dong Q."/>
            <person name="Hou Y."/>
            <person name="Wang H."/>
            <person name="Ai P."/>
            <person name="Liu Z."/>
            <person name="Yi F."/>
            <person name="Sun M."/>
            <person name="An G."/>
            <person name="Cheng J."/>
            <person name="Zhang Y."/>
            <person name="Shi Q."/>
            <person name="Xie Y."/>
            <person name="Shi X."/>
            <person name="Chang Y."/>
            <person name="Huang F."/>
            <person name="Chen Y."/>
            <person name="Hong S."/>
            <person name="Mi L."/>
            <person name="Sun Q."/>
            <person name="Zhang L."/>
            <person name="Zhou B."/>
            <person name="Peng R."/>
            <person name="Zhang X."/>
            <person name="Liu F."/>
        </authorList>
    </citation>
    <scope>NUCLEOTIDE SEQUENCE [LARGE SCALE GENOMIC DNA]</scope>
    <source>
        <strain evidence="9">cv. PA1801</strain>
    </source>
</reference>
<evidence type="ECO:0000313" key="9">
    <source>
        <dbReference type="Proteomes" id="UP000325315"/>
    </source>
</evidence>
<dbReference type="GO" id="GO:0016787">
    <property type="term" value="F:hydrolase activity"/>
    <property type="evidence" value="ECO:0007669"/>
    <property type="project" value="UniProtKB-KW"/>
</dbReference>
<dbReference type="AlphaFoldDB" id="A0A5B6W7N2"/>
<organism evidence="8 9">
    <name type="scientific">Gossypium australe</name>
    <dbReference type="NCBI Taxonomy" id="47621"/>
    <lineage>
        <taxon>Eukaryota</taxon>
        <taxon>Viridiplantae</taxon>
        <taxon>Streptophyta</taxon>
        <taxon>Embryophyta</taxon>
        <taxon>Tracheophyta</taxon>
        <taxon>Spermatophyta</taxon>
        <taxon>Magnoliopsida</taxon>
        <taxon>eudicotyledons</taxon>
        <taxon>Gunneridae</taxon>
        <taxon>Pentapetalae</taxon>
        <taxon>rosids</taxon>
        <taxon>malvids</taxon>
        <taxon>Malvales</taxon>
        <taxon>Malvaceae</taxon>
        <taxon>Malvoideae</taxon>
        <taxon>Gossypium</taxon>
    </lineage>
</organism>
<dbReference type="Pfam" id="PF17917">
    <property type="entry name" value="RT_RNaseH"/>
    <property type="match status" value="1"/>
</dbReference>
<gene>
    <name evidence="8" type="ORF">EPI10_011579</name>
</gene>
<evidence type="ECO:0000256" key="6">
    <source>
        <dbReference type="ARBA" id="ARBA00022918"/>
    </source>
</evidence>
<keyword evidence="4" id="KW-0255">Endonuclease</keyword>
<feature type="domain" description="Reverse transcriptase RNase H-like" evidence="7">
    <location>
        <begin position="1"/>
        <end position="32"/>
    </location>
</feature>
<protein>
    <submittedName>
        <fullName evidence="8">Transposon Ty3-I Gag-Pol polyprotein</fullName>
    </submittedName>
</protein>
<keyword evidence="9" id="KW-1185">Reference proteome</keyword>
<evidence type="ECO:0000256" key="3">
    <source>
        <dbReference type="ARBA" id="ARBA00022722"/>
    </source>
</evidence>
<dbReference type="InterPro" id="IPR041373">
    <property type="entry name" value="RT_RNaseH"/>
</dbReference>
<evidence type="ECO:0000256" key="5">
    <source>
        <dbReference type="ARBA" id="ARBA00022801"/>
    </source>
</evidence>
<dbReference type="GO" id="GO:0003964">
    <property type="term" value="F:RNA-directed DNA polymerase activity"/>
    <property type="evidence" value="ECO:0007669"/>
    <property type="project" value="UniProtKB-KW"/>
</dbReference>
<evidence type="ECO:0000256" key="2">
    <source>
        <dbReference type="ARBA" id="ARBA00022695"/>
    </source>
</evidence>